<accession>A0ABQ1GFF9</accession>
<reference evidence="2" key="1">
    <citation type="journal article" date="2019" name="Int. J. Syst. Evol. Microbiol.">
        <title>The Global Catalogue of Microorganisms (GCM) 10K type strain sequencing project: providing services to taxonomists for standard genome sequencing and annotation.</title>
        <authorList>
            <consortium name="The Broad Institute Genomics Platform"/>
            <consortium name="The Broad Institute Genome Sequencing Center for Infectious Disease"/>
            <person name="Wu L."/>
            <person name="Ma J."/>
        </authorList>
    </citation>
    <scope>NUCLEOTIDE SEQUENCE [LARGE SCALE GENOMIC DNA]</scope>
    <source>
        <strain evidence="2">CGMCC 1.12404</strain>
    </source>
</reference>
<comment type="caution">
    <text evidence="1">The sequence shown here is derived from an EMBL/GenBank/DDBJ whole genome shotgun (WGS) entry which is preliminary data.</text>
</comment>
<evidence type="ECO:0000313" key="2">
    <source>
        <dbReference type="Proteomes" id="UP000617979"/>
    </source>
</evidence>
<gene>
    <name evidence="1" type="ORF">GCM10007416_14550</name>
</gene>
<sequence>MNMEVNLTIYGPVSARGTMEGKPVAVITQRFTYMKELNIAIGFKRVNDPRYMSGGAVSFQTAFDRVDQIFNWFYVDKQDFACKYSCLCPVRDKRTDPLYEREKGGQANKGKIR</sequence>
<dbReference type="EMBL" id="BMEX01000004">
    <property type="protein sequence ID" value="GGA42607.1"/>
    <property type="molecule type" value="Genomic_DNA"/>
</dbReference>
<evidence type="ECO:0000313" key="1">
    <source>
        <dbReference type="EMBL" id="GGA42607.1"/>
    </source>
</evidence>
<proteinExistence type="predicted"/>
<dbReference type="Proteomes" id="UP000617979">
    <property type="component" value="Unassembled WGS sequence"/>
</dbReference>
<keyword evidence="2" id="KW-1185">Reference proteome</keyword>
<protein>
    <submittedName>
        <fullName evidence="1">Uncharacterized protein</fullName>
    </submittedName>
</protein>
<organism evidence="1 2">
    <name type="scientific">Kroppenstedtia guangzhouensis</name>
    <dbReference type="NCBI Taxonomy" id="1274356"/>
    <lineage>
        <taxon>Bacteria</taxon>
        <taxon>Bacillati</taxon>
        <taxon>Bacillota</taxon>
        <taxon>Bacilli</taxon>
        <taxon>Bacillales</taxon>
        <taxon>Thermoactinomycetaceae</taxon>
        <taxon>Kroppenstedtia</taxon>
    </lineage>
</organism>
<dbReference type="RefSeq" id="WP_188431407.1">
    <property type="nucleotide sequence ID" value="NZ_BMEX01000004.1"/>
</dbReference>
<name>A0ABQ1GFF9_9BACL</name>